<reference evidence="2 3" key="1">
    <citation type="submission" date="2022-04" db="EMBL/GenBank/DDBJ databases">
        <title>Halobacillus sp. isolated from saltern.</title>
        <authorList>
            <person name="Won M."/>
            <person name="Lee C.-M."/>
            <person name="Woen H.-Y."/>
            <person name="Kwon S.-W."/>
        </authorList>
    </citation>
    <scope>NUCLEOTIDE SEQUENCE [LARGE SCALE GENOMIC DNA]</scope>
    <source>
        <strain evidence="2 3">SSBR10-3</strain>
    </source>
</reference>
<accession>A0ABY4EKZ0</accession>
<feature type="transmembrane region" description="Helical" evidence="1">
    <location>
        <begin position="93"/>
        <end position="114"/>
    </location>
</feature>
<organism evidence="2 3">
    <name type="scientific">Halobacillus salinarum</name>
    <dbReference type="NCBI Taxonomy" id="2932257"/>
    <lineage>
        <taxon>Bacteria</taxon>
        <taxon>Bacillati</taxon>
        <taxon>Bacillota</taxon>
        <taxon>Bacilli</taxon>
        <taxon>Bacillales</taxon>
        <taxon>Bacillaceae</taxon>
        <taxon>Halobacillus</taxon>
    </lineage>
</organism>
<proteinExistence type="predicted"/>
<evidence type="ECO:0000313" key="3">
    <source>
        <dbReference type="Proteomes" id="UP000831787"/>
    </source>
</evidence>
<sequence length="136" mass="14807">MKKTLLTGLYAGVIGAVAALAVTYLLGTATGLWFEQLTWFSIGGAAILANIMGALIFSKFFRKTKRARGYYALLTLGVTLLMTMNDLANPPAVKFGIIAHPVHAVVAVLTIWLVPEWLKSEDKTERSVPRRSNVAE</sequence>
<keyword evidence="3" id="KW-1185">Reference proteome</keyword>
<feature type="transmembrane region" description="Helical" evidence="1">
    <location>
        <begin position="69"/>
        <end position="87"/>
    </location>
</feature>
<keyword evidence="1" id="KW-0812">Transmembrane</keyword>
<evidence type="ECO:0008006" key="4">
    <source>
        <dbReference type="Google" id="ProtNLM"/>
    </source>
</evidence>
<name>A0ABY4EKZ0_9BACI</name>
<dbReference type="RefSeq" id="WP_244710006.1">
    <property type="nucleotide sequence ID" value="NZ_CP095073.1"/>
</dbReference>
<feature type="transmembrane region" description="Helical" evidence="1">
    <location>
        <begin position="37"/>
        <end position="57"/>
    </location>
</feature>
<keyword evidence="1" id="KW-0472">Membrane</keyword>
<gene>
    <name evidence="2" type="ORF">MUN89_20590</name>
</gene>
<dbReference type="Proteomes" id="UP000831787">
    <property type="component" value="Chromosome"/>
</dbReference>
<dbReference type="EMBL" id="CP095073">
    <property type="protein sequence ID" value="UOQ44222.1"/>
    <property type="molecule type" value="Genomic_DNA"/>
</dbReference>
<evidence type="ECO:0000256" key="1">
    <source>
        <dbReference type="SAM" id="Phobius"/>
    </source>
</evidence>
<keyword evidence="1" id="KW-1133">Transmembrane helix</keyword>
<protein>
    <recommendedName>
        <fullName evidence="4">DUF4383 domain-containing protein</fullName>
    </recommendedName>
</protein>
<evidence type="ECO:0000313" key="2">
    <source>
        <dbReference type="EMBL" id="UOQ44222.1"/>
    </source>
</evidence>